<evidence type="ECO:0000313" key="1">
    <source>
        <dbReference type="EMBL" id="MBB5562713.1"/>
    </source>
</evidence>
<dbReference type="Proteomes" id="UP000528824">
    <property type="component" value="Unassembled WGS sequence"/>
</dbReference>
<dbReference type="EMBL" id="JACHBC010000009">
    <property type="protein sequence ID" value="MBB5562713.1"/>
    <property type="molecule type" value="Genomic_DNA"/>
</dbReference>
<sequence length="150" mass="16991">MLDLRQSETDLHLASCSSHKSGRGLAIWNFSERRSIIGLEAKMLSTERDLKRGGERFPIPSQGEVEGRLLMFEVVAVTCLQELLAKTDSHLVFRLRRKLIRNLKEKCAPLKLCADDEKAAKEFALQLFSAAMEEAEAEVRTGSQYPQKNR</sequence>
<accession>A0A7W8XH04</accession>
<gene>
    <name evidence="1" type="ORF">GGI59_004402</name>
</gene>
<dbReference type="RefSeq" id="WP_246720448.1">
    <property type="nucleotide sequence ID" value="NZ_JACHBB010000011.1"/>
</dbReference>
<evidence type="ECO:0000313" key="2">
    <source>
        <dbReference type="Proteomes" id="UP000528824"/>
    </source>
</evidence>
<organism evidence="1 2">
    <name type="scientific">Rhizobium lentis</name>
    <dbReference type="NCBI Taxonomy" id="1138194"/>
    <lineage>
        <taxon>Bacteria</taxon>
        <taxon>Pseudomonadati</taxon>
        <taxon>Pseudomonadota</taxon>
        <taxon>Alphaproteobacteria</taxon>
        <taxon>Hyphomicrobiales</taxon>
        <taxon>Rhizobiaceae</taxon>
        <taxon>Rhizobium/Agrobacterium group</taxon>
        <taxon>Rhizobium</taxon>
    </lineage>
</organism>
<name>A0A7W8XH04_9HYPH</name>
<keyword evidence="2" id="KW-1185">Reference proteome</keyword>
<protein>
    <submittedName>
        <fullName evidence="1">Uncharacterized protein</fullName>
    </submittedName>
</protein>
<proteinExistence type="predicted"/>
<dbReference type="AlphaFoldDB" id="A0A7W8XH04"/>
<reference evidence="1 2" key="1">
    <citation type="submission" date="2020-08" db="EMBL/GenBank/DDBJ databases">
        <title>Genomic Encyclopedia of Type Strains, Phase IV (KMG-V): Genome sequencing to study the core and pangenomes of soil and plant-associated prokaryotes.</title>
        <authorList>
            <person name="Whitman W."/>
        </authorList>
    </citation>
    <scope>NUCLEOTIDE SEQUENCE [LARGE SCALE GENOMIC DNA]</scope>
    <source>
        <strain evidence="1 2">SEMIA 4034</strain>
    </source>
</reference>
<comment type="caution">
    <text evidence="1">The sequence shown here is derived from an EMBL/GenBank/DDBJ whole genome shotgun (WGS) entry which is preliminary data.</text>
</comment>